<dbReference type="GO" id="GO:0003824">
    <property type="term" value="F:catalytic activity"/>
    <property type="evidence" value="ECO:0007669"/>
    <property type="project" value="InterPro"/>
</dbReference>
<dbReference type="InterPro" id="IPR034505">
    <property type="entry name" value="Coproporphyrinogen-III_oxidase"/>
</dbReference>
<dbReference type="OMA" id="HRXAHGR"/>
<dbReference type="GO" id="GO:0006779">
    <property type="term" value="P:porphyrin-containing compound biosynthetic process"/>
    <property type="evidence" value="ECO:0007669"/>
    <property type="project" value="TreeGrafter"/>
</dbReference>
<evidence type="ECO:0000313" key="5">
    <source>
        <dbReference type="Proteomes" id="UP000014760"/>
    </source>
</evidence>
<keyword evidence="5" id="KW-1185">Reference proteome</keyword>
<dbReference type="SUPFAM" id="SSF102114">
    <property type="entry name" value="Radical SAM enzymes"/>
    <property type="match status" value="1"/>
</dbReference>
<reference evidence="4" key="3">
    <citation type="submission" date="2015-06" db="UniProtKB">
        <authorList>
            <consortium name="EnsemblMetazoa"/>
        </authorList>
    </citation>
    <scope>IDENTIFICATION</scope>
</reference>
<protein>
    <recommendedName>
        <fullName evidence="2">Radical SAM core domain-containing protein</fullName>
    </recommendedName>
</protein>
<dbReference type="GO" id="GO:0005739">
    <property type="term" value="C:mitochondrion"/>
    <property type="evidence" value="ECO:0007669"/>
    <property type="project" value="TreeGrafter"/>
</dbReference>
<dbReference type="AlphaFoldDB" id="R7UAL9"/>
<dbReference type="EMBL" id="AMQN01024675">
    <property type="status" value="NOT_ANNOTATED_CDS"/>
    <property type="molecule type" value="Genomic_DNA"/>
</dbReference>
<evidence type="ECO:0000313" key="4">
    <source>
        <dbReference type="EnsemblMetazoa" id="CapteP209904"/>
    </source>
</evidence>
<feature type="domain" description="Radical SAM core" evidence="2">
    <location>
        <begin position="81"/>
        <end position="204"/>
    </location>
</feature>
<dbReference type="Proteomes" id="UP000014760">
    <property type="component" value="Unassembled WGS sequence"/>
</dbReference>
<dbReference type="InterPro" id="IPR058240">
    <property type="entry name" value="rSAM_sf"/>
</dbReference>
<sequence>MEHLSYQPGPQIMQLGGGSRHRSKKGALNFDKLTCDGIRSRTVHLKAPPVYPIAPARNSIKWTSKMFCLRKPVGRLVPGFHWPYCEKRCTYCNFNKYINPSVDHERMRKCLVTETQSLLEISGVSLIKSIFFGGGTPSLAHPETIGKVIETVKRSVNLAADAERWNFFSPDASLLDVFSEAHMIKVLQKEGYLHSLSGGLRATSRGLNLADGLTKELFLILERFWEMHRKADQ</sequence>
<name>R7UAL9_CAPTE</name>
<accession>R7UAL9</accession>
<organism evidence="3">
    <name type="scientific">Capitella teleta</name>
    <name type="common">Polychaete worm</name>
    <dbReference type="NCBI Taxonomy" id="283909"/>
    <lineage>
        <taxon>Eukaryota</taxon>
        <taxon>Metazoa</taxon>
        <taxon>Spiralia</taxon>
        <taxon>Lophotrochozoa</taxon>
        <taxon>Annelida</taxon>
        <taxon>Polychaeta</taxon>
        <taxon>Sedentaria</taxon>
        <taxon>Scolecida</taxon>
        <taxon>Capitellidae</taxon>
        <taxon>Capitella</taxon>
    </lineage>
</organism>
<dbReference type="PANTHER" id="PTHR13932">
    <property type="entry name" value="COPROPORPHYRINIGEN III OXIDASE"/>
    <property type="match status" value="1"/>
</dbReference>
<dbReference type="EnsemblMetazoa" id="CapteT209904">
    <property type="protein sequence ID" value="CapteP209904"/>
    <property type="gene ID" value="CapteG209904"/>
</dbReference>
<dbReference type="OrthoDB" id="431409at2759"/>
<evidence type="ECO:0000259" key="2">
    <source>
        <dbReference type="Pfam" id="PF04055"/>
    </source>
</evidence>
<dbReference type="HOGENOM" id="CLU_1190836_0_0_1"/>
<evidence type="ECO:0000313" key="3">
    <source>
        <dbReference type="EMBL" id="ELU03176.1"/>
    </source>
</evidence>
<dbReference type="InterPro" id="IPR007197">
    <property type="entry name" value="rSAM"/>
</dbReference>
<dbReference type="GO" id="GO:0051539">
    <property type="term" value="F:4 iron, 4 sulfur cluster binding"/>
    <property type="evidence" value="ECO:0007669"/>
    <property type="project" value="TreeGrafter"/>
</dbReference>
<dbReference type="STRING" id="283909.R7UAL9"/>
<reference evidence="5" key="1">
    <citation type="submission" date="2012-12" db="EMBL/GenBank/DDBJ databases">
        <authorList>
            <person name="Hellsten U."/>
            <person name="Grimwood J."/>
            <person name="Chapman J.A."/>
            <person name="Shapiro H."/>
            <person name="Aerts A."/>
            <person name="Otillar R.P."/>
            <person name="Terry A.Y."/>
            <person name="Boore J.L."/>
            <person name="Simakov O."/>
            <person name="Marletaz F."/>
            <person name="Cho S.-J."/>
            <person name="Edsinger-Gonzales E."/>
            <person name="Havlak P."/>
            <person name="Kuo D.-H."/>
            <person name="Larsson T."/>
            <person name="Lv J."/>
            <person name="Arendt D."/>
            <person name="Savage R."/>
            <person name="Osoegawa K."/>
            <person name="de Jong P."/>
            <person name="Lindberg D.R."/>
            <person name="Seaver E.C."/>
            <person name="Weisblat D.A."/>
            <person name="Putnam N.H."/>
            <person name="Grigoriev I.V."/>
            <person name="Rokhsar D.S."/>
        </authorList>
    </citation>
    <scope>NUCLEOTIDE SEQUENCE</scope>
    <source>
        <strain evidence="5">I ESC-2004</strain>
    </source>
</reference>
<gene>
    <name evidence="3" type="ORF">CAPTEDRAFT_209904</name>
</gene>
<dbReference type="EMBL" id="KB303441">
    <property type="protein sequence ID" value="ELU03176.1"/>
    <property type="molecule type" value="Genomic_DNA"/>
</dbReference>
<reference evidence="3 5" key="2">
    <citation type="journal article" date="2013" name="Nature">
        <title>Insights into bilaterian evolution from three spiralian genomes.</title>
        <authorList>
            <person name="Simakov O."/>
            <person name="Marletaz F."/>
            <person name="Cho S.J."/>
            <person name="Edsinger-Gonzales E."/>
            <person name="Havlak P."/>
            <person name="Hellsten U."/>
            <person name="Kuo D.H."/>
            <person name="Larsson T."/>
            <person name="Lv J."/>
            <person name="Arendt D."/>
            <person name="Savage R."/>
            <person name="Osoegawa K."/>
            <person name="de Jong P."/>
            <person name="Grimwood J."/>
            <person name="Chapman J.A."/>
            <person name="Shapiro H."/>
            <person name="Aerts A."/>
            <person name="Otillar R.P."/>
            <person name="Terry A.Y."/>
            <person name="Boore J.L."/>
            <person name="Grigoriev I.V."/>
            <person name="Lindberg D.R."/>
            <person name="Seaver E.C."/>
            <person name="Weisblat D.A."/>
            <person name="Putnam N.H."/>
            <person name="Rokhsar D.S."/>
        </authorList>
    </citation>
    <scope>NUCLEOTIDE SEQUENCE</scope>
    <source>
        <strain evidence="3 5">I ESC-2004</strain>
    </source>
</reference>
<dbReference type="PANTHER" id="PTHR13932:SF5">
    <property type="entry name" value="RADICAL S-ADENOSYL METHIONINE DOMAIN-CONTAINING PROTEIN 1, MITOCHONDRIAL"/>
    <property type="match status" value="1"/>
</dbReference>
<proteinExistence type="predicted"/>
<evidence type="ECO:0000256" key="1">
    <source>
        <dbReference type="SAM" id="MobiDB-lite"/>
    </source>
</evidence>
<feature type="region of interest" description="Disordered" evidence="1">
    <location>
        <begin position="1"/>
        <end position="21"/>
    </location>
</feature>
<dbReference type="Pfam" id="PF04055">
    <property type="entry name" value="Radical_SAM"/>
    <property type="match status" value="1"/>
</dbReference>
<dbReference type="EMBL" id="AMQN01024674">
    <property type="status" value="NOT_ANNOTATED_CDS"/>
    <property type="molecule type" value="Genomic_DNA"/>
</dbReference>